<sequence length="416" mass="45869">MSKRTIFTTVTPLPTGITREAVMETLHSHVEMIDLNPLVEERHPISPPPNATAEEHHCLWYSLTDLVQYLPGGLMPGKVSYTCCFHDLENGVQTHCYAPLGLNIRGKWTLGGSLPGEPIAPVEMGAGVPLHGLWLREDVDMKCNIIMTSFVKKTLKKSHLALVDRLVHKAQRLDRSINNARLNENTLSTPEVPTPRPASSQRLSTQPSTAYSPSEYDSDGLDAESGMSSPRYNASAMPNAQLPQATNLYPPITLQSPQLEFSQIHPALRVGPPPPQAKLEFEQQSTYPEYDSSAYPRALDIHRESASSWHDSIHSPGISNGRTSYQSSVDGIRHDGNRVRAASWQDPAGSNVWRSSGPLDPETEGAAVHYRRIASPSGYRNSDPEQEKTSDTGRQDMSMRNRVNSPAPAYHAELEG</sequence>
<dbReference type="AlphaFoldDB" id="A0A8A3PBY5"/>
<protein>
    <recommendedName>
        <fullName evidence="2">DUF7053 domain-containing protein</fullName>
    </recommendedName>
</protein>
<accession>A0A8A3PBY5</accession>
<dbReference type="PANTHER" id="PTHR38117">
    <property type="entry name" value="NACHT AND WD40 DOMAIN PROTEIN"/>
    <property type="match status" value="1"/>
</dbReference>
<feature type="compositionally biased region" description="Polar residues" evidence="1">
    <location>
        <begin position="177"/>
        <end position="212"/>
    </location>
</feature>
<gene>
    <name evidence="3" type="ORF">DSL72_002205</name>
</gene>
<feature type="compositionally biased region" description="Basic and acidic residues" evidence="1">
    <location>
        <begin position="382"/>
        <end position="399"/>
    </location>
</feature>
<evidence type="ECO:0000313" key="3">
    <source>
        <dbReference type="EMBL" id="QSZ32626.1"/>
    </source>
</evidence>
<proteinExistence type="predicted"/>
<feature type="region of interest" description="Disordered" evidence="1">
    <location>
        <begin position="177"/>
        <end position="236"/>
    </location>
</feature>
<dbReference type="Pfam" id="PF23155">
    <property type="entry name" value="DUF7053"/>
    <property type="match status" value="1"/>
</dbReference>
<feature type="domain" description="DUF7053" evidence="2">
    <location>
        <begin position="2"/>
        <end position="171"/>
    </location>
</feature>
<feature type="region of interest" description="Disordered" evidence="1">
    <location>
        <begin position="309"/>
        <end position="416"/>
    </location>
</feature>
<evidence type="ECO:0000313" key="4">
    <source>
        <dbReference type="Proteomes" id="UP000672032"/>
    </source>
</evidence>
<feature type="compositionally biased region" description="Polar residues" evidence="1">
    <location>
        <begin position="226"/>
        <end position="236"/>
    </location>
</feature>
<dbReference type="PANTHER" id="PTHR38117:SF2">
    <property type="entry name" value="NACHT AND WD40 DOMAIN PROTEIN"/>
    <property type="match status" value="1"/>
</dbReference>
<keyword evidence="4" id="KW-1185">Reference proteome</keyword>
<evidence type="ECO:0000256" key="1">
    <source>
        <dbReference type="SAM" id="MobiDB-lite"/>
    </source>
</evidence>
<dbReference type="Proteomes" id="UP000672032">
    <property type="component" value="Chromosome 3"/>
</dbReference>
<evidence type="ECO:0000259" key="2">
    <source>
        <dbReference type="Pfam" id="PF23155"/>
    </source>
</evidence>
<feature type="compositionally biased region" description="Polar residues" evidence="1">
    <location>
        <begin position="317"/>
        <end position="329"/>
    </location>
</feature>
<name>A0A8A3PBY5_9HELO</name>
<reference evidence="3" key="1">
    <citation type="submission" date="2020-10" db="EMBL/GenBank/DDBJ databases">
        <title>Genome Sequence of Monilinia vaccinii-corymbosi Sheds Light on Mummy Berry Disease Infection of Blueberry and Mating Type.</title>
        <authorList>
            <person name="Yow A.G."/>
            <person name="Zhang Y."/>
            <person name="Bansal K."/>
            <person name="Eacker S.M."/>
            <person name="Sullivan S."/>
            <person name="Liachko I."/>
            <person name="Cubeta M.A."/>
            <person name="Rollins J.A."/>
            <person name="Ashrafi H."/>
        </authorList>
    </citation>
    <scope>NUCLEOTIDE SEQUENCE</scope>
    <source>
        <strain evidence="3">RL-1</strain>
    </source>
</reference>
<dbReference type="InterPro" id="IPR055481">
    <property type="entry name" value="DUF7053"/>
</dbReference>
<dbReference type="OrthoDB" id="3246050at2759"/>
<dbReference type="EMBL" id="CP063407">
    <property type="protein sequence ID" value="QSZ32626.1"/>
    <property type="molecule type" value="Genomic_DNA"/>
</dbReference>
<organism evidence="3 4">
    <name type="scientific">Monilinia vaccinii-corymbosi</name>
    <dbReference type="NCBI Taxonomy" id="61207"/>
    <lineage>
        <taxon>Eukaryota</taxon>
        <taxon>Fungi</taxon>
        <taxon>Dikarya</taxon>
        <taxon>Ascomycota</taxon>
        <taxon>Pezizomycotina</taxon>
        <taxon>Leotiomycetes</taxon>
        <taxon>Helotiales</taxon>
        <taxon>Sclerotiniaceae</taxon>
        <taxon>Monilinia</taxon>
    </lineage>
</organism>